<proteinExistence type="predicted"/>
<protein>
    <submittedName>
        <fullName evidence="1">Uncharacterized protein</fullName>
    </submittedName>
</protein>
<organism evidence="1 2">
    <name type="scientific">Erwinia phage pEa_SNUABM_17</name>
    <dbReference type="NCBI Taxonomy" id="2869545"/>
    <lineage>
        <taxon>Viruses</taxon>
        <taxon>Duplodnaviria</taxon>
        <taxon>Heunggongvirae</taxon>
        <taxon>Uroviricota</taxon>
        <taxon>Caudoviricetes</taxon>
        <taxon>Alexandravirus</taxon>
        <taxon>Alexandravirus SNUABM17</taxon>
    </lineage>
</organism>
<gene>
    <name evidence="1" type="ORF">pEaSNUABM17_00273</name>
</gene>
<reference evidence="1 2" key="1">
    <citation type="submission" date="2021-06" db="EMBL/GenBank/DDBJ databases">
        <title>Complete genome sequence of Erwinia phage pEa_SNUABM_17.</title>
        <authorList>
            <person name="Kim S.G."/>
            <person name="Park S.C."/>
        </authorList>
    </citation>
    <scope>NUCLEOTIDE SEQUENCE [LARGE SCALE GENOMIC DNA]</scope>
</reference>
<sequence length="152" mass="18206">MPRMFTVTHRKKLHVRMSDPKFHGAKCEAIYQQGMKALRQLKMYQDAIRYARRPGVRFRRNSTFALMLDNEWWDHKSIEEYRREVLHWTACLRKARVAYTEEHSKRHNHPLRFEVKDADGNRVDLFVTYGAANHCKLRSGLGATLNRYEEKK</sequence>
<evidence type="ECO:0000313" key="2">
    <source>
        <dbReference type="Proteomes" id="UP000827911"/>
    </source>
</evidence>
<name>A0AAE8BZW5_9CAUD</name>
<evidence type="ECO:0000313" key="1">
    <source>
        <dbReference type="EMBL" id="QZE57819.1"/>
    </source>
</evidence>
<dbReference type="EMBL" id="MZ443777">
    <property type="protein sequence ID" value="QZE57819.1"/>
    <property type="molecule type" value="Genomic_DNA"/>
</dbReference>
<accession>A0AAE8BZW5</accession>
<keyword evidence="2" id="KW-1185">Reference proteome</keyword>
<dbReference type="Proteomes" id="UP000827911">
    <property type="component" value="Segment"/>
</dbReference>